<dbReference type="Pfam" id="PF01193">
    <property type="entry name" value="RNA_pol_L"/>
    <property type="match status" value="1"/>
</dbReference>
<dbReference type="InterPro" id="IPR001514">
    <property type="entry name" value="DNA-dir_RNA_pol_30-40kDasu_CS"/>
</dbReference>
<evidence type="ECO:0000256" key="3">
    <source>
        <dbReference type="ARBA" id="ARBA00025804"/>
    </source>
</evidence>
<dbReference type="InterPro" id="IPR011263">
    <property type="entry name" value="DNA-dir_RNA_pol_RpoA/D/Rpb3"/>
</dbReference>
<evidence type="ECO:0000256" key="2">
    <source>
        <dbReference type="ARBA" id="ARBA00023163"/>
    </source>
</evidence>
<dbReference type="SMART" id="SM00662">
    <property type="entry name" value="RPOLD"/>
    <property type="match status" value="1"/>
</dbReference>
<name>A0A6T8P182_HEMAN</name>
<feature type="domain" description="DNA-directed RNA polymerase RpoA/D/Rpb3-type" evidence="4">
    <location>
        <begin position="20"/>
        <end position="325"/>
    </location>
</feature>
<dbReference type="EMBL" id="HBFX01017896">
    <property type="protein sequence ID" value="CAD8956298.1"/>
    <property type="molecule type" value="Transcribed_RNA"/>
</dbReference>
<keyword evidence="1" id="KW-0240">DNA-directed RNA polymerase</keyword>
<dbReference type="GO" id="GO:0046983">
    <property type="term" value="F:protein dimerization activity"/>
    <property type="evidence" value="ECO:0007669"/>
    <property type="project" value="InterPro"/>
</dbReference>
<dbReference type="AlphaFoldDB" id="A0A6T8P182"/>
<proteinExistence type="inferred from homology"/>
<gene>
    <name evidence="5" type="ORF">HAND00432_LOCUS10836</name>
</gene>
<comment type="similarity">
    <text evidence="3">Belongs to the archaeal Rpo3/eukaryotic RPB3 RNA polymerase subunit family.</text>
</comment>
<dbReference type="PANTHER" id="PTHR11800:SF2">
    <property type="entry name" value="DNA-DIRECTED RNA POLYMERASE II SUBUNIT RPB3"/>
    <property type="match status" value="1"/>
</dbReference>
<dbReference type="HAMAP" id="MF_00320">
    <property type="entry name" value="RNApol_arch_Rpo3"/>
    <property type="match status" value="1"/>
</dbReference>
<dbReference type="PROSITE" id="PS00446">
    <property type="entry name" value="RNA_POL_D_30KD"/>
    <property type="match status" value="1"/>
</dbReference>
<reference evidence="5" key="1">
    <citation type="submission" date="2021-01" db="EMBL/GenBank/DDBJ databases">
        <authorList>
            <person name="Corre E."/>
            <person name="Pelletier E."/>
            <person name="Niang G."/>
            <person name="Scheremetjew M."/>
            <person name="Finn R."/>
            <person name="Kale V."/>
            <person name="Holt S."/>
            <person name="Cochrane G."/>
            <person name="Meng A."/>
            <person name="Brown T."/>
            <person name="Cohen L."/>
        </authorList>
    </citation>
    <scope>NUCLEOTIDE SEQUENCE</scope>
    <source>
        <strain evidence="5">CCMP644</strain>
    </source>
</reference>
<evidence type="ECO:0000259" key="4">
    <source>
        <dbReference type="SMART" id="SM00662"/>
    </source>
</evidence>
<keyword evidence="2" id="KW-0804">Transcription</keyword>
<evidence type="ECO:0000313" key="5">
    <source>
        <dbReference type="EMBL" id="CAD8956298.1"/>
    </source>
</evidence>
<dbReference type="GO" id="GO:0003677">
    <property type="term" value="F:DNA binding"/>
    <property type="evidence" value="ECO:0007669"/>
    <property type="project" value="InterPro"/>
</dbReference>
<organism evidence="5">
    <name type="scientific">Hemiselmis andersenii</name>
    <name type="common">Cryptophyte alga</name>
    <dbReference type="NCBI Taxonomy" id="464988"/>
    <lineage>
        <taxon>Eukaryota</taxon>
        <taxon>Cryptophyceae</taxon>
        <taxon>Cryptomonadales</taxon>
        <taxon>Hemiselmidaceae</taxon>
        <taxon>Hemiselmis</taxon>
    </lineage>
</organism>
<dbReference type="GO" id="GO:0003899">
    <property type="term" value="F:DNA-directed RNA polymerase activity"/>
    <property type="evidence" value="ECO:0007669"/>
    <property type="project" value="InterPro"/>
</dbReference>
<dbReference type="InterPro" id="IPR036643">
    <property type="entry name" value="RNApol_insert_sf"/>
</dbReference>
<dbReference type="NCBIfam" id="NF001988">
    <property type="entry name" value="PRK00783.1"/>
    <property type="match status" value="1"/>
</dbReference>
<dbReference type="PANTHER" id="PTHR11800">
    <property type="entry name" value="DNA-DIRECTED RNA POLYMERASE"/>
    <property type="match status" value="1"/>
</dbReference>
<dbReference type="GO" id="GO:0005665">
    <property type="term" value="C:RNA polymerase II, core complex"/>
    <property type="evidence" value="ECO:0007669"/>
    <property type="project" value="TreeGrafter"/>
</dbReference>
<dbReference type="SUPFAM" id="SSF56553">
    <property type="entry name" value="Insert subdomain of RNA polymerase alpha subunit"/>
    <property type="match status" value="1"/>
</dbReference>
<dbReference type="GO" id="GO:0006366">
    <property type="term" value="P:transcription by RNA polymerase II"/>
    <property type="evidence" value="ECO:0007669"/>
    <property type="project" value="TreeGrafter"/>
</dbReference>
<dbReference type="Gene3D" id="3.30.1360.10">
    <property type="entry name" value="RNA polymerase, RBP11-like subunit"/>
    <property type="match status" value="1"/>
</dbReference>
<dbReference type="Gene3D" id="2.170.120.12">
    <property type="entry name" value="DNA-directed RNA polymerase, insert domain"/>
    <property type="match status" value="1"/>
</dbReference>
<sequence length="335" mass="37208">MASSKTATPAIEVTHIGENTLRFMLSNTDASVANALRRAMISEVPTIAIDLVEIEDNTSVLADEFLAHRIGLIPLVSNRAIAHDGWASESLPRDGNGDHPPKEFDWHHSADREEDCEIKFELDVRNTMDNPIDVTTQDLKLSLTHPDDTRQADWGVKPVEYDPDHPVVIAKLRKNQSLKFTAIAKKGLGRMHAKWSPASGIVFTYDPVLKLNFDKLEKLSADQRRQWVEACPPGVLKFNEVTENVEIADELNIGIVYSGECEKVAGELFGATFKDLVSIKHHCGADGQPDRFHFEVETNGALDPVTLVKAALFELHTKLENVRDGLHKDQGGAFF</sequence>
<dbReference type="InterPro" id="IPR050518">
    <property type="entry name" value="Rpo3/RPB3_RNA_Pol_subunit"/>
</dbReference>
<accession>A0A6T8P182</accession>
<dbReference type="InterPro" id="IPR036603">
    <property type="entry name" value="RBP11-like"/>
</dbReference>
<dbReference type="InterPro" id="IPR022842">
    <property type="entry name" value="RNAP_Rpo3/Rpb3/RPAC1"/>
</dbReference>
<protein>
    <recommendedName>
        <fullName evidence="4">DNA-directed RNA polymerase RpoA/D/Rpb3-type domain-containing protein</fullName>
    </recommendedName>
</protein>
<dbReference type="Pfam" id="PF01000">
    <property type="entry name" value="RNA_pol_A_bac"/>
    <property type="match status" value="1"/>
</dbReference>
<dbReference type="InterPro" id="IPR011262">
    <property type="entry name" value="DNA-dir_RNA_pol_insert"/>
</dbReference>
<evidence type="ECO:0000256" key="1">
    <source>
        <dbReference type="ARBA" id="ARBA00022478"/>
    </source>
</evidence>
<dbReference type="SUPFAM" id="SSF55257">
    <property type="entry name" value="RBP11-like subunits of RNA polymerase"/>
    <property type="match status" value="1"/>
</dbReference>